<evidence type="ECO:0000259" key="12">
    <source>
        <dbReference type="Pfam" id="PF02771"/>
    </source>
</evidence>
<dbReference type="Gene3D" id="1.20.140.10">
    <property type="entry name" value="Butyryl-CoA Dehydrogenase, subunit A, domain 3"/>
    <property type="match status" value="1"/>
</dbReference>
<feature type="domain" description="Acyl-CoA oxidase/dehydrogenase middle" evidence="11">
    <location>
        <begin position="120"/>
        <end position="210"/>
    </location>
</feature>
<dbReference type="InterPro" id="IPR046373">
    <property type="entry name" value="Acyl-CoA_Oxase/DH_mid-dom_sf"/>
</dbReference>
<evidence type="ECO:0000313" key="16">
    <source>
        <dbReference type="Proteomes" id="UP000254476"/>
    </source>
</evidence>
<evidence type="ECO:0000313" key="15">
    <source>
        <dbReference type="Proteomes" id="UP000054691"/>
    </source>
</evidence>
<dbReference type="EC" id="3.13.1.4" evidence="6"/>
<dbReference type="InterPro" id="IPR009100">
    <property type="entry name" value="AcylCoA_DH/oxidase_NM_dom_sf"/>
</dbReference>
<evidence type="ECO:0000256" key="8">
    <source>
        <dbReference type="ARBA" id="ARBA00075603"/>
    </source>
</evidence>
<dbReference type="EMBL" id="LNYE01000022">
    <property type="protein sequence ID" value="KTD10906.1"/>
    <property type="molecule type" value="Genomic_DNA"/>
</dbReference>
<reference evidence="13 15" key="1">
    <citation type="submission" date="2015-11" db="EMBL/GenBank/DDBJ databases">
        <title>Genomic analysis of 38 Legionella species identifies large and diverse effector repertoires.</title>
        <authorList>
            <person name="Burstein D."/>
            <person name="Amaro F."/>
            <person name="Zusman T."/>
            <person name="Lifshitz Z."/>
            <person name="Cohen O."/>
            <person name="Gilbert J.A."/>
            <person name="Pupko T."/>
            <person name="Shuman H.A."/>
            <person name="Segal G."/>
        </authorList>
    </citation>
    <scope>NUCLEOTIDE SEQUENCE [LARGE SCALE GENOMIC DNA]</scope>
    <source>
        <strain evidence="13 15">Lyon 8420412</strain>
    </source>
</reference>
<evidence type="ECO:0000256" key="5">
    <source>
        <dbReference type="ARBA" id="ARBA00052938"/>
    </source>
</evidence>
<dbReference type="Proteomes" id="UP000054691">
    <property type="component" value="Unassembled WGS sequence"/>
</dbReference>
<dbReference type="InterPro" id="IPR013786">
    <property type="entry name" value="AcylCoA_DH/ox_N"/>
</dbReference>
<dbReference type="Proteomes" id="UP000254476">
    <property type="component" value="Unassembled WGS sequence"/>
</dbReference>
<sequence length="374" mass="42029">MPNYQPRYLKQQRFFNRFIEHNLHPHAKTFDKEQNIPRHFFYTLAQNGFLGACIPKRFGGQQWDELTIGIMHESFAKELCSMANILTVLGMVSKSLVQFGSEVQKQTWLPRIASGVTLAALALTEPNIGSDLEHVETQLLDTNGEFILTGSKKYITLGQIADLFLVLANCQGQPTAILVEKNTPGLIISPIPNFLGLRSNMLAEIFFDNCRIPKTNLLGSIGMGLSYVIQAALDEGRYTTAYGCVGLGQACLDAVRDYAQERKQFDRTLDEHQLIQKMITEMVVQVKAARELCFYAGELRQQKNPAYIAETLVAKYVASKMVVFVSNHALQIFGAAGFNDTYPVERYYRDAKVMEIIEGTSQIHEILISKLCIN</sequence>
<comment type="catalytic activity">
    <reaction evidence="5">
        <text>3-sulfinopropanoyl-CoA + H2O = propanoyl-CoA + sulfite + H(+)</text>
        <dbReference type="Rhea" id="RHEA:41624"/>
        <dbReference type="ChEBI" id="CHEBI:15377"/>
        <dbReference type="ChEBI" id="CHEBI:15378"/>
        <dbReference type="ChEBI" id="CHEBI:17359"/>
        <dbReference type="ChEBI" id="CHEBI:57392"/>
        <dbReference type="ChEBI" id="CHEBI:78349"/>
        <dbReference type="EC" id="3.13.1.4"/>
    </reaction>
    <physiologicalReaction direction="left-to-right" evidence="5">
        <dbReference type="Rhea" id="RHEA:41625"/>
    </physiologicalReaction>
</comment>
<dbReference type="InterPro" id="IPR036250">
    <property type="entry name" value="AcylCo_DH-like_C"/>
</dbReference>
<dbReference type="STRING" id="45066.Lgra_1872"/>
<dbReference type="Pfam" id="PF02770">
    <property type="entry name" value="Acyl-CoA_dh_M"/>
    <property type="match status" value="1"/>
</dbReference>
<dbReference type="GO" id="GO:0050660">
    <property type="term" value="F:flavin adenine dinucleotide binding"/>
    <property type="evidence" value="ECO:0007669"/>
    <property type="project" value="InterPro"/>
</dbReference>
<dbReference type="Gene3D" id="1.10.540.10">
    <property type="entry name" value="Acyl-CoA dehydrogenase/oxidase, N-terminal domain"/>
    <property type="match status" value="1"/>
</dbReference>
<dbReference type="OrthoDB" id="9802447at2"/>
<dbReference type="PANTHER" id="PTHR43884">
    <property type="entry name" value="ACYL-COA DEHYDROGENASE"/>
    <property type="match status" value="1"/>
</dbReference>
<dbReference type="SUPFAM" id="SSF47203">
    <property type="entry name" value="Acyl-CoA dehydrogenase C-terminal domain-like"/>
    <property type="match status" value="1"/>
</dbReference>
<dbReference type="GO" id="GO:0003995">
    <property type="term" value="F:acyl-CoA dehydrogenase activity"/>
    <property type="evidence" value="ECO:0007669"/>
    <property type="project" value="TreeGrafter"/>
</dbReference>
<protein>
    <recommendedName>
        <fullName evidence="7">3-sulfinopropanoyl-CoA desulfinase</fullName>
        <ecNumber evidence="6">3.13.1.4</ecNumber>
    </recommendedName>
    <alternativeName>
        <fullName evidence="8">3-sulfinopropionyl coenzyme A desulfinase</fullName>
    </alternativeName>
</protein>
<dbReference type="InterPro" id="IPR009075">
    <property type="entry name" value="AcylCo_DH/oxidase_C"/>
</dbReference>
<keyword evidence="9 14" id="KW-0560">Oxidoreductase</keyword>
<dbReference type="PANTHER" id="PTHR43884:SF12">
    <property type="entry name" value="ISOVALERYL-COA DEHYDROGENASE, MITOCHONDRIAL-RELATED"/>
    <property type="match status" value="1"/>
</dbReference>
<dbReference type="PIRSF" id="PIRSF016578">
    <property type="entry name" value="HsaA"/>
    <property type="match status" value="1"/>
</dbReference>
<dbReference type="RefSeq" id="WP_058498994.1">
    <property type="nucleotide sequence ID" value="NZ_CAAAHW010000014.1"/>
</dbReference>
<comment type="similarity">
    <text evidence="2 9">Belongs to the acyl-CoA dehydrogenase family.</text>
</comment>
<gene>
    <name evidence="14" type="primary">caiA</name>
    <name evidence="13" type="ORF">Lgra_1872</name>
    <name evidence="14" type="ORF">NCTC12388_02624</name>
</gene>
<evidence type="ECO:0000259" key="10">
    <source>
        <dbReference type="Pfam" id="PF00441"/>
    </source>
</evidence>
<dbReference type="InterPro" id="IPR006091">
    <property type="entry name" value="Acyl-CoA_Oxase/DH_mid-dom"/>
</dbReference>
<dbReference type="EMBL" id="UGOB01000001">
    <property type="protein sequence ID" value="STX45880.1"/>
    <property type="molecule type" value="Genomic_DNA"/>
</dbReference>
<evidence type="ECO:0000256" key="6">
    <source>
        <dbReference type="ARBA" id="ARBA00066461"/>
    </source>
</evidence>
<dbReference type="InterPro" id="IPR037069">
    <property type="entry name" value="AcylCoA_DH/ox_N_sf"/>
</dbReference>
<evidence type="ECO:0000256" key="3">
    <source>
        <dbReference type="ARBA" id="ARBA00022630"/>
    </source>
</evidence>
<evidence type="ECO:0000256" key="7">
    <source>
        <dbReference type="ARBA" id="ARBA00068311"/>
    </source>
</evidence>
<comment type="cofactor">
    <cofactor evidence="1 9">
        <name>FAD</name>
        <dbReference type="ChEBI" id="CHEBI:57692"/>
    </cofactor>
</comment>
<dbReference type="Gene3D" id="2.40.110.10">
    <property type="entry name" value="Butyryl-CoA Dehydrogenase, subunit A, domain 2"/>
    <property type="match status" value="1"/>
</dbReference>
<evidence type="ECO:0000256" key="9">
    <source>
        <dbReference type="RuleBase" id="RU362125"/>
    </source>
</evidence>
<accession>A0A378JMA9</accession>
<feature type="domain" description="Acyl-CoA dehydrogenase/oxidase C-terminal" evidence="10">
    <location>
        <begin position="224"/>
        <end position="370"/>
    </location>
</feature>
<evidence type="ECO:0000256" key="2">
    <source>
        <dbReference type="ARBA" id="ARBA00009347"/>
    </source>
</evidence>
<dbReference type="AlphaFoldDB" id="A0A378JMA9"/>
<feature type="domain" description="Acyl-CoA dehydrogenase/oxidase N-terminal" evidence="12">
    <location>
        <begin position="15"/>
        <end position="115"/>
    </location>
</feature>
<evidence type="ECO:0000313" key="13">
    <source>
        <dbReference type="EMBL" id="KTD10906.1"/>
    </source>
</evidence>
<dbReference type="FunFam" id="1.20.140.10:FF:000004">
    <property type="entry name" value="Acyl-CoA dehydrogenase FadE25"/>
    <property type="match status" value="1"/>
</dbReference>
<organism evidence="14 16">
    <name type="scientific">Legionella gratiana</name>
    <dbReference type="NCBI Taxonomy" id="45066"/>
    <lineage>
        <taxon>Bacteria</taxon>
        <taxon>Pseudomonadati</taxon>
        <taxon>Pseudomonadota</taxon>
        <taxon>Gammaproteobacteria</taxon>
        <taxon>Legionellales</taxon>
        <taxon>Legionellaceae</taxon>
        <taxon>Legionella</taxon>
    </lineage>
</organism>
<dbReference type="Pfam" id="PF00441">
    <property type="entry name" value="Acyl-CoA_dh_1"/>
    <property type="match status" value="1"/>
</dbReference>
<proteinExistence type="inferred from homology"/>
<dbReference type="SUPFAM" id="SSF56645">
    <property type="entry name" value="Acyl-CoA dehydrogenase NM domain-like"/>
    <property type="match status" value="1"/>
</dbReference>
<name>A0A378JMA9_9GAMM</name>
<evidence type="ECO:0000259" key="11">
    <source>
        <dbReference type="Pfam" id="PF02770"/>
    </source>
</evidence>
<evidence type="ECO:0000256" key="4">
    <source>
        <dbReference type="ARBA" id="ARBA00022827"/>
    </source>
</evidence>
<evidence type="ECO:0000256" key="1">
    <source>
        <dbReference type="ARBA" id="ARBA00001974"/>
    </source>
</evidence>
<reference evidence="14 16" key="2">
    <citation type="submission" date="2018-06" db="EMBL/GenBank/DDBJ databases">
        <authorList>
            <consortium name="Pathogen Informatics"/>
            <person name="Doyle S."/>
        </authorList>
    </citation>
    <scope>NUCLEOTIDE SEQUENCE [LARGE SCALE GENOMIC DNA]</scope>
    <source>
        <strain evidence="14 16">NCTC12388</strain>
    </source>
</reference>
<evidence type="ECO:0000313" key="14">
    <source>
        <dbReference type="EMBL" id="STX45880.1"/>
    </source>
</evidence>
<dbReference type="Pfam" id="PF02771">
    <property type="entry name" value="Acyl-CoA_dh_N"/>
    <property type="match status" value="1"/>
</dbReference>
<keyword evidence="4 9" id="KW-0274">FAD</keyword>
<keyword evidence="15" id="KW-1185">Reference proteome</keyword>
<keyword evidence="3 9" id="KW-0285">Flavoprotein</keyword>